<gene>
    <name evidence="2" type="ORF">AYR66_07970</name>
</gene>
<organism evidence="2 3">
    <name type="scientific">Noviherbaspirillum denitrificans</name>
    <dbReference type="NCBI Taxonomy" id="1968433"/>
    <lineage>
        <taxon>Bacteria</taxon>
        <taxon>Pseudomonadati</taxon>
        <taxon>Pseudomonadota</taxon>
        <taxon>Betaproteobacteria</taxon>
        <taxon>Burkholderiales</taxon>
        <taxon>Oxalobacteraceae</taxon>
        <taxon>Noviherbaspirillum</taxon>
    </lineage>
</organism>
<dbReference type="AlphaFoldDB" id="A0A254T9Z3"/>
<dbReference type="Proteomes" id="UP000197535">
    <property type="component" value="Unassembled WGS sequence"/>
</dbReference>
<evidence type="ECO:0000313" key="3">
    <source>
        <dbReference type="Proteomes" id="UP000197535"/>
    </source>
</evidence>
<reference evidence="2 3" key="1">
    <citation type="submission" date="2016-02" db="EMBL/GenBank/DDBJ databases">
        <authorList>
            <person name="Wen L."/>
            <person name="He K."/>
            <person name="Yang H."/>
        </authorList>
    </citation>
    <scope>NUCLEOTIDE SEQUENCE [LARGE SCALE GENOMIC DNA]</scope>
    <source>
        <strain evidence="2 3">TSA40</strain>
    </source>
</reference>
<sequence length="664" mass="72341">MALSALLIPRSAFTALPPATVGSSTQIEPRPASTAPANGQTAESDEDVSWWTRAGIIAPRYSLYGSVGYEWFRNTGPDFNTTSQGLTSVIGSRFSSYIWEPWFGKFFGDMRLHLGQNSFASGGDMPGSSTSTRNILFSGNGRLSLMYRSRFPFEAYFDRTYSRTTADFSPMAGATVNNRFGFTQSYTHESGASGSLDWNRSTQSSSMDFGGSRMDSLLLTMAHRLPEQTMGASIGTNVVTQQGIDSRSRQLNVSASHNYAPEDEYYTVDTTANINTSGFRLDGATSDVRLTQISSMVTYRPEEVPYTINAAVRALGLTSELNDPFVTRESANRKLQTTNLSLGMTYTLSTETYAYGAVNLNASTSNGERRNTTSETVSITHSPEGTELGDYIYRWSASGGASHATETSGDATGELSLQLSHSLYRNWELESGDRINFSATQALAAAIQSRRRNDQEKAPDLATILTPNGSRRLTHNAGVSWTSSEGASNTMVHAGYSDSRSLMGATEVFQMLTLQFTGNLQTGGDSSWSGSLSMQAVKQDLGNVQIKLASTTADQNDIKLSSNGSVTYRHSRLFGIRRLGFSTSVRMSSNALLPMLGGPSDYETSAWDTRLDYTIGRLVLRANALISRSVMPVVRRTPDGFELSEGEAKLNKSIMFTVTRTFGY</sequence>
<protein>
    <submittedName>
        <fullName evidence="2">Uncharacterized protein</fullName>
    </submittedName>
</protein>
<proteinExistence type="predicted"/>
<dbReference type="EMBL" id="LSTO01000001">
    <property type="protein sequence ID" value="OWW19454.1"/>
    <property type="molecule type" value="Genomic_DNA"/>
</dbReference>
<comment type="caution">
    <text evidence="2">The sequence shown here is derived from an EMBL/GenBank/DDBJ whole genome shotgun (WGS) entry which is preliminary data.</text>
</comment>
<evidence type="ECO:0000256" key="1">
    <source>
        <dbReference type="SAM" id="MobiDB-lite"/>
    </source>
</evidence>
<feature type="region of interest" description="Disordered" evidence="1">
    <location>
        <begin position="19"/>
        <end position="46"/>
    </location>
</feature>
<name>A0A254T9Z3_9BURK</name>
<accession>A0A254T9Z3</accession>
<evidence type="ECO:0000313" key="2">
    <source>
        <dbReference type="EMBL" id="OWW19454.1"/>
    </source>
</evidence>
<keyword evidence="3" id="KW-1185">Reference proteome</keyword>